<dbReference type="SUPFAM" id="SSF55486">
    <property type="entry name" value="Metalloproteases ('zincins'), catalytic domain"/>
    <property type="match status" value="1"/>
</dbReference>
<dbReference type="RefSeq" id="WP_239128610.1">
    <property type="nucleotide sequence ID" value="NZ_BOOW01000007.1"/>
</dbReference>
<feature type="compositionally biased region" description="Basic and acidic residues" evidence="11">
    <location>
        <begin position="46"/>
        <end position="58"/>
    </location>
</feature>
<dbReference type="AlphaFoldDB" id="A0A919RBE7"/>
<feature type="chain" id="PRO_5037018901" description="Fungalysin metallopeptidase (M36)" evidence="12">
    <location>
        <begin position="32"/>
        <end position="986"/>
    </location>
</feature>
<organism evidence="13 14">
    <name type="scientific">Sinosporangium siamense</name>
    <dbReference type="NCBI Taxonomy" id="1367973"/>
    <lineage>
        <taxon>Bacteria</taxon>
        <taxon>Bacillati</taxon>
        <taxon>Actinomycetota</taxon>
        <taxon>Actinomycetes</taxon>
        <taxon>Streptosporangiales</taxon>
        <taxon>Streptosporangiaceae</taxon>
        <taxon>Sinosporangium</taxon>
    </lineage>
</organism>
<dbReference type="GO" id="GO:0008270">
    <property type="term" value="F:zinc ion binding"/>
    <property type="evidence" value="ECO:0007669"/>
    <property type="project" value="InterPro"/>
</dbReference>
<dbReference type="GO" id="GO:0004222">
    <property type="term" value="F:metalloendopeptidase activity"/>
    <property type="evidence" value="ECO:0007669"/>
    <property type="project" value="InterPro"/>
</dbReference>
<dbReference type="Pfam" id="PF02128">
    <property type="entry name" value="Peptidase_M36"/>
    <property type="match status" value="1"/>
</dbReference>
<dbReference type="Gene3D" id="1.10.390.10">
    <property type="entry name" value="Neutral Protease Domain 2"/>
    <property type="match status" value="1"/>
</dbReference>
<name>A0A919RBE7_9ACTN</name>
<evidence type="ECO:0000256" key="3">
    <source>
        <dbReference type="ARBA" id="ARBA00006006"/>
    </source>
</evidence>
<feature type="region of interest" description="Disordered" evidence="11">
    <location>
        <begin position="429"/>
        <end position="448"/>
    </location>
</feature>
<feature type="compositionally biased region" description="Polar residues" evidence="11">
    <location>
        <begin position="347"/>
        <end position="361"/>
    </location>
</feature>
<evidence type="ECO:0000256" key="11">
    <source>
        <dbReference type="SAM" id="MobiDB-lite"/>
    </source>
</evidence>
<reference evidence="13" key="1">
    <citation type="submission" date="2021-01" db="EMBL/GenBank/DDBJ databases">
        <title>Whole genome shotgun sequence of Sinosporangium siamense NBRC 109515.</title>
        <authorList>
            <person name="Komaki H."/>
            <person name="Tamura T."/>
        </authorList>
    </citation>
    <scope>NUCLEOTIDE SEQUENCE</scope>
    <source>
        <strain evidence="13">NBRC 109515</strain>
    </source>
</reference>
<evidence type="ECO:0000256" key="1">
    <source>
        <dbReference type="ARBA" id="ARBA00001947"/>
    </source>
</evidence>
<keyword evidence="8" id="KW-0862">Zinc</keyword>
<evidence type="ECO:0000256" key="7">
    <source>
        <dbReference type="ARBA" id="ARBA00022801"/>
    </source>
</evidence>
<dbReference type="Gene3D" id="3.10.170.10">
    <property type="match status" value="1"/>
</dbReference>
<dbReference type="GO" id="GO:0005615">
    <property type="term" value="C:extracellular space"/>
    <property type="evidence" value="ECO:0007669"/>
    <property type="project" value="InterPro"/>
</dbReference>
<evidence type="ECO:0000256" key="2">
    <source>
        <dbReference type="ARBA" id="ARBA00004613"/>
    </source>
</evidence>
<evidence type="ECO:0000256" key="4">
    <source>
        <dbReference type="ARBA" id="ARBA00022525"/>
    </source>
</evidence>
<comment type="caution">
    <text evidence="13">The sequence shown here is derived from an EMBL/GenBank/DDBJ whole genome shotgun (WGS) entry which is preliminary data.</text>
</comment>
<comment type="similarity">
    <text evidence="3">Belongs to the peptidase M36 family.</text>
</comment>
<dbReference type="Proteomes" id="UP000606172">
    <property type="component" value="Unassembled WGS sequence"/>
</dbReference>
<keyword evidence="6" id="KW-0479">Metal-binding</keyword>
<proteinExistence type="inferred from homology"/>
<evidence type="ECO:0000256" key="12">
    <source>
        <dbReference type="SAM" id="SignalP"/>
    </source>
</evidence>
<protein>
    <recommendedName>
        <fullName evidence="15">Fungalysin metallopeptidase (M36)</fullName>
    </recommendedName>
</protein>
<evidence type="ECO:0000313" key="13">
    <source>
        <dbReference type="EMBL" id="GII90846.1"/>
    </source>
</evidence>
<comment type="cofactor">
    <cofactor evidence="1">
        <name>Zn(2+)</name>
        <dbReference type="ChEBI" id="CHEBI:29105"/>
    </cofactor>
</comment>
<feature type="compositionally biased region" description="Basic and acidic residues" evidence="11">
    <location>
        <begin position="320"/>
        <end position="330"/>
    </location>
</feature>
<dbReference type="InterPro" id="IPR027268">
    <property type="entry name" value="Peptidase_M4/M1_CTD_sf"/>
</dbReference>
<evidence type="ECO:0000256" key="9">
    <source>
        <dbReference type="ARBA" id="ARBA00023049"/>
    </source>
</evidence>
<keyword evidence="7" id="KW-0378">Hydrolase</keyword>
<evidence type="ECO:0000256" key="10">
    <source>
        <dbReference type="ARBA" id="ARBA00023145"/>
    </source>
</evidence>
<keyword evidence="12" id="KW-0732">Signal</keyword>
<evidence type="ECO:0000256" key="5">
    <source>
        <dbReference type="ARBA" id="ARBA00022670"/>
    </source>
</evidence>
<keyword evidence="10" id="KW-0865">Zymogen</keyword>
<keyword evidence="14" id="KW-1185">Reference proteome</keyword>
<feature type="signal peptide" evidence="12">
    <location>
        <begin position="1"/>
        <end position="31"/>
    </location>
</feature>
<keyword evidence="5" id="KW-0645">Protease</keyword>
<accession>A0A919RBE7</accession>
<keyword evidence="4" id="KW-0964">Secreted</keyword>
<feature type="region of interest" description="Disordered" evidence="11">
    <location>
        <begin position="313"/>
        <end position="361"/>
    </location>
</feature>
<dbReference type="PANTHER" id="PTHR33478">
    <property type="entry name" value="EXTRACELLULAR METALLOPROTEINASE MEP"/>
    <property type="match status" value="1"/>
</dbReference>
<dbReference type="InterPro" id="IPR001842">
    <property type="entry name" value="Peptidase_M36"/>
</dbReference>
<dbReference type="InterPro" id="IPR050371">
    <property type="entry name" value="Fungal_virulence_M36"/>
</dbReference>
<dbReference type="EMBL" id="BOOW01000007">
    <property type="protein sequence ID" value="GII90846.1"/>
    <property type="molecule type" value="Genomic_DNA"/>
</dbReference>
<feature type="region of interest" description="Disordered" evidence="11">
    <location>
        <begin position="36"/>
        <end position="60"/>
    </location>
</feature>
<evidence type="ECO:0000313" key="14">
    <source>
        <dbReference type="Proteomes" id="UP000606172"/>
    </source>
</evidence>
<evidence type="ECO:0000256" key="8">
    <source>
        <dbReference type="ARBA" id="ARBA00022833"/>
    </source>
</evidence>
<evidence type="ECO:0008006" key="15">
    <source>
        <dbReference type="Google" id="ProtNLM"/>
    </source>
</evidence>
<evidence type="ECO:0000256" key="6">
    <source>
        <dbReference type="ARBA" id="ARBA00022723"/>
    </source>
</evidence>
<keyword evidence="9" id="KW-0482">Metalloprotease</keyword>
<sequence length="986" mass="103596">MSTRPWLKASALAAAAASLALPLAVATPGIAAGEPGAAPKPFDFQGEEHAKPDLDNRKGKVAPPAAALAKARTADDTTIRWNALGTPAVITGAAPLAEGLGADPEAAARAYLKASEQLFGLPAAAVDALEKVAVNPIGQGHAVMLRQRFGDLPAGHDGTVTLGVVDGKIIHVTSTLSRETGAPPAARITEQRALEIAARDGGVDLATAATKTVKTVAVPAPDGVRSAFQVTLVGGTAAEPAAYTSHVDAVSGELLTRENLVDYLDHEHGTSAHGDPEGPVWQVFPANPPADYSSRDTRRLWCLDSRQPGCDQVKVTDPATGKEWDVDHTDNAGTGTSLGNAARTYENRASGNPYTVGNRTNTHVSDRKYRYPWSNMWNAGKCDPAMFDQAGEADLEAAISNLHAMHNRLHDWSYRLGFTETAWNMQADNGTRGGLGNDPEQGNAQAGARDLSVRNNANQITGPDGVAPITNMYLWQPSAGSFYGPCVDGDYDMSVIGHEYTHAISGRMIGGPNSGWQGAQAGAMNESTSDLFAMEHLFEYGFRPRGETPYVTGGYVTGDAKAGIRNFDMSKSPLNYSNVAYDLVGQQVHADGEIWSAAQFDVRKAFLQRYGAATPAVQRACADGERPVDRCPGNRRWVQLSFDALLLMTSGAVSYVDHRDAILAADAIRFGGRNHDIIWNAFAARGLGLGAASNGSNDANPTPGFASPHARNATVKLAPEGAAAGAPVKLYVGSYEARSVPVADTDPATPLGDTFQIVPGEHNFLATGPGFGHTRFTESFDKGESETLDVTLPRDHASAAAGATAVGDGVNHGKLIDGTEATNWASLAAPVSGKAVTVDLAGTEPVKINRVQVSALLRPAAGAADPADPGPQNRFSALRAFQVLACNSVRADCADPASYSVVYTSPDNAFDARVPRPRSIDLIAKSFKVRPTTATHLALRVVQSQCTGAPAYAGEQDNDPNSATDCATASAFRNHVRAAEFQAFGD</sequence>
<dbReference type="PANTHER" id="PTHR33478:SF1">
    <property type="entry name" value="EXTRACELLULAR METALLOPROTEINASE MEP"/>
    <property type="match status" value="1"/>
</dbReference>
<dbReference type="GO" id="GO:0006508">
    <property type="term" value="P:proteolysis"/>
    <property type="evidence" value="ECO:0007669"/>
    <property type="project" value="UniProtKB-KW"/>
</dbReference>
<comment type="subcellular location">
    <subcellularLocation>
        <location evidence="2">Secreted</location>
    </subcellularLocation>
</comment>
<gene>
    <name evidence="13" type="ORF">Ssi02_10770</name>
</gene>